<dbReference type="HAMAP" id="MF_00909">
    <property type="entry name" value="FtsZ"/>
    <property type="match status" value="1"/>
</dbReference>
<evidence type="ECO:0000256" key="5">
    <source>
        <dbReference type="ARBA" id="ARBA00023134"/>
    </source>
</evidence>
<dbReference type="FunFam" id="3.40.50.1440:FF:000023">
    <property type="entry name" value="Cell division protein FtsZ"/>
    <property type="match status" value="1"/>
</dbReference>
<feature type="compositionally biased region" description="Low complexity" evidence="11">
    <location>
        <begin position="326"/>
        <end position="406"/>
    </location>
</feature>
<dbReference type="Pfam" id="PF12327">
    <property type="entry name" value="FtsZ_C"/>
    <property type="match status" value="1"/>
</dbReference>
<feature type="domain" description="Tubulin/FtsZ GTPase" evidence="12">
    <location>
        <begin position="11"/>
        <end position="203"/>
    </location>
</feature>
<dbReference type="GO" id="GO:0043093">
    <property type="term" value="P:FtsZ-dependent cytokinesis"/>
    <property type="evidence" value="ECO:0007669"/>
    <property type="project" value="UniProtKB-UniRule"/>
</dbReference>
<evidence type="ECO:0000256" key="8">
    <source>
        <dbReference type="HAMAP-Rule" id="MF_00909"/>
    </source>
</evidence>
<dbReference type="Proteomes" id="UP000216533">
    <property type="component" value="Unassembled WGS sequence"/>
</dbReference>
<dbReference type="GO" id="GO:0003924">
    <property type="term" value="F:GTPase activity"/>
    <property type="evidence" value="ECO:0007669"/>
    <property type="project" value="UniProtKB-UniRule"/>
</dbReference>
<evidence type="ECO:0000256" key="2">
    <source>
        <dbReference type="ARBA" id="ARBA00022490"/>
    </source>
</evidence>
<evidence type="ECO:0000256" key="1">
    <source>
        <dbReference type="ARBA" id="ARBA00009690"/>
    </source>
</evidence>
<feature type="compositionally biased region" description="Low complexity" evidence="11">
    <location>
        <begin position="413"/>
        <end position="436"/>
    </location>
</feature>
<feature type="region of interest" description="Disordered" evidence="11">
    <location>
        <begin position="315"/>
        <end position="450"/>
    </location>
</feature>
<evidence type="ECO:0000256" key="10">
    <source>
        <dbReference type="RuleBase" id="RU000631"/>
    </source>
</evidence>
<dbReference type="Gene3D" id="3.30.1330.20">
    <property type="entry name" value="Tubulin/FtsZ, C-terminal domain"/>
    <property type="match status" value="1"/>
</dbReference>
<dbReference type="PROSITE" id="PS01135">
    <property type="entry name" value="FTSZ_2"/>
    <property type="match status" value="1"/>
</dbReference>
<dbReference type="AlphaFoldDB" id="A0A255E9T2"/>
<dbReference type="InterPro" id="IPR037103">
    <property type="entry name" value="Tubulin/FtsZ-like_C"/>
</dbReference>
<proteinExistence type="inferred from homology"/>
<comment type="similarity">
    <text evidence="1 8 10">Belongs to the FtsZ family.</text>
</comment>
<sequence length="450" mass="46385">MVTASQNYLAVIKVVGVGGGGVNAVNRMIESGLRGVEFIAVNTDAQALLMSDADVKLDIGRELTRGLGAGADPDKGRQAAEDHSDEIEEALKGADMVFVTAGEGGGTGTGGAPVVAKIARALGALTIGVVTRPFGFEGKRRSTQAESGIAALREEVDTLIVIPNDKLLQMTDHKVAILDAFKQADQVLMQGVSGITDLITTPGLINLDFADVKSVMSNAGSALMGIGSARGEDRAREAAEMAVSSPLLEASIDGAHGVLLSIAGGSDLGLFEVSSAANLIEAAAHEDANIIFGTVIDDALGDEVRITVIAAGFDGGQPPLRQPGVSRQPAQQSSQRPAQQPAFGGQQPAQTQSSQGQSQQPSLGQPQQQSQQGQPQSPFGQPGQASGQSQQGQSSQGHSPSSPFGQRPSAPASRPEQPSQPGGQQNNPFGGQPRQQPRSDDDLDVPDFLK</sequence>
<dbReference type="SMART" id="SM00865">
    <property type="entry name" value="Tubulin_C"/>
    <property type="match status" value="1"/>
</dbReference>
<dbReference type="PROSITE" id="PS01134">
    <property type="entry name" value="FTSZ_1"/>
    <property type="match status" value="1"/>
</dbReference>
<evidence type="ECO:0000256" key="9">
    <source>
        <dbReference type="NCBIfam" id="TIGR00065"/>
    </source>
</evidence>
<dbReference type="NCBIfam" id="TIGR00065">
    <property type="entry name" value="ftsZ"/>
    <property type="match status" value="1"/>
</dbReference>
<dbReference type="Pfam" id="PF00091">
    <property type="entry name" value="Tubulin"/>
    <property type="match status" value="1"/>
</dbReference>
<evidence type="ECO:0000256" key="6">
    <source>
        <dbReference type="ARBA" id="ARBA00023210"/>
    </source>
</evidence>
<keyword evidence="3 8" id="KW-0132">Cell division</keyword>
<dbReference type="SUPFAM" id="SSF55307">
    <property type="entry name" value="Tubulin C-terminal domain-like"/>
    <property type="match status" value="1"/>
</dbReference>
<evidence type="ECO:0000256" key="7">
    <source>
        <dbReference type="ARBA" id="ARBA00023306"/>
    </source>
</evidence>
<feature type="binding site" evidence="8">
    <location>
        <position position="141"/>
    </location>
    <ligand>
        <name>GTP</name>
        <dbReference type="ChEBI" id="CHEBI:37565"/>
    </ligand>
</feature>
<keyword evidence="5 8" id="KW-0342">GTP-binding</keyword>
<dbReference type="SUPFAM" id="SSF52490">
    <property type="entry name" value="Tubulin nucleotide-binding domain-like"/>
    <property type="match status" value="1"/>
</dbReference>
<gene>
    <name evidence="8" type="primary">ftsZ</name>
    <name evidence="14" type="ORF">CGZ92_05205</name>
</gene>
<dbReference type="GO" id="GO:0051258">
    <property type="term" value="P:protein polymerization"/>
    <property type="evidence" value="ECO:0007669"/>
    <property type="project" value="UniProtKB-UniRule"/>
</dbReference>
<feature type="binding site" evidence="8">
    <location>
        <position position="137"/>
    </location>
    <ligand>
        <name>GTP</name>
        <dbReference type="ChEBI" id="CHEBI:37565"/>
    </ligand>
</feature>
<dbReference type="PANTHER" id="PTHR30314">
    <property type="entry name" value="CELL DIVISION PROTEIN FTSZ-RELATED"/>
    <property type="match status" value="1"/>
</dbReference>
<dbReference type="GO" id="GO:0005525">
    <property type="term" value="F:GTP binding"/>
    <property type="evidence" value="ECO:0007669"/>
    <property type="project" value="UniProtKB-UniRule"/>
</dbReference>
<dbReference type="Gene3D" id="3.40.50.1440">
    <property type="entry name" value="Tubulin/FtsZ, GTPase domain"/>
    <property type="match status" value="1"/>
</dbReference>
<keyword evidence="7 8" id="KW-0131">Cell cycle</keyword>
<dbReference type="InterPro" id="IPR020805">
    <property type="entry name" value="Cell_div_FtsZ_CS"/>
</dbReference>
<feature type="domain" description="Tubulin/FtsZ 2-layer sandwich" evidence="13">
    <location>
        <begin position="205"/>
        <end position="322"/>
    </location>
</feature>
<dbReference type="InterPro" id="IPR024757">
    <property type="entry name" value="FtsZ_C"/>
</dbReference>
<dbReference type="InterPro" id="IPR036525">
    <property type="entry name" value="Tubulin/FtsZ_GTPase_sf"/>
</dbReference>
<feature type="compositionally biased region" description="Acidic residues" evidence="11">
    <location>
        <begin position="441"/>
        <end position="450"/>
    </location>
</feature>
<evidence type="ECO:0000259" key="13">
    <source>
        <dbReference type="SMART" id="SM00865"/>
    </source>
</evidence>
<dbReference type="PRINTS" id="PR00423">
    <property type="entry name" value="CELLDVISFTSZ"/>
</dbReference>
<evidence type="ECO:0000313" key="14">
    <source>
        <dbReference type="EMBL" id="OYN88328.1"/>
    </source>
</evidence>
<dbReference type="InterPro" id="IPR008280">
    <property type="entry name" value="Tub_FtsZ_C"/>
</dbReference>
<evidence type="ECO:0000256" key="3">
    <source>
        <dbReference type="ARBA" id="ARBA00022618"/>
    </source>
</evidence>
<dbReference type="InterPro" id="IPR003008">
    <property type="entry name" value="Tubulin_FtsZ_GTPase"/>
</dbReference>
<comment type="subunit">
    <text evidence="8">Homodimer. Polymerizes to form a dynamic ring structure in a strictly GTP-dependent manner. Interacts directly with several other division proteins.</text>
</comment>
<dbReference type="EMBL" id="NMVI01000013">
    <property type="protein sequence ID" value="OYN88328.1"/>
    <property type="molecule type" value="Genomic_DNA"/>
</dbReference>
<dbReference type="SMART" id="SM00864">
    <property type="entry name" value="Tubulin"/>
    <property type="match status" value="1"/>
</dbReference>
<feature type="binding site" evidence="8">
    <location>
        <begin position="19"/>
        <end position="23"/>
    </location>
    <ligand>
        <name>GTP</name>
        <dbReference type="ChEBI" id="CHEBI:37565"/>
    </ligand>
</feature>
<evidence type="ECO:0000256" key="11">
    <source>
        <dbReference type="SAM" id="MobiDB-lite"/>
    </source>
</evidence>
<dbReference type="RefSeq" id="WP_094450315.1">
    <property type="nucleotide sequence ID" value="NZ_NMVI01000013.1"/>
</dbReference>
<comment type="subcellular location">
    <subcellularLocation>
        <location evidence="8">Cytoplasm</location>
    </subcellularLocation>
    <text evidence="8">Assembles at midcell at the inner surface of the cytoplasmic membrane.</text>
</comment>
<dbReference type="InterPro" id="IPR000158">
    <property type="entry name" value="Cell_div_FtsZ"/>
</dbReference>
<name>A0A255E9T2_9ACTN</name>
<comment type="caution">
    <text evidence="14">The sequence shown here is derived from an EMBL/GenBank/DDBJ whole genome shotgun (WGS) entry which is preliminary data.</text>
</comment>
<feature type="binding site" evidence="8">
    <location>
        <begin position="106"/>
        <end position="108"/>
    </location>
    <ligand>
        <name>GTP</name>
        <dbReference type="ChEBI" id="CHEBI:37565"/>
    </ligand>
</feature>
<reference evidence="14 15" key="1">
    <citation type="submission" date="2017-07" db="EMBL/GenBank/DDBJ databases">
        <title>Draft whole genome sequences of clinical Proprionibacteriaceae strains.</title>
        <authorList>
            <person name="Bernier A.-M."/>
            <person name="Bernard K."/>
            <person name="Domingo M.-C."/>
        </authorList>
    </citation>
    <scope>NUCLEOTIDE SEQUENCE [LARGE SCALE GENOMIC DNA]</scope>
    <source>
        <strain evidence="14 15">NML 160184</strain>
    </source>
</reference>
<dbReference type="GO" id="GO:0032153">
    <property type="term" value="C:cell division site"/>
    <property type="evidence" value="ECO:0007669"/>
    <property type="project" value="UniProtKB-UniRule"/>
</dbReference>
<evidence type="ECO:0000256" key="4">
    <source>
        <dbReference type="ARBA" id="ARBA00022741"/>
    </source>
</evidence>
<comment type="function">
    <text evidence="8 10">Essential cell division protein that forms a contractile ring structure (Z ring) at the future cell division site. The regulation of the ring assembly controls the timing and the location of cell division. One of the functions of the FtsZ ring is to recruit other cell division proteins to the septum to produce a new cell wall between the dividing cells. Binds GTP and shows GTPase activity.</text>
</comment>
<feature type="binding site" evidence="8">
    <location>
        <position position="185"/>
    </location>
    <ligand>
        <name>GTP</name>
        <dbReference type="ChEBI" id="CHEBI:37565"/>
    </ligand>
</feature>
<keyword evidence="4 8" id="KW-0547">Nucleotide-binding</keyword>
<organism evidence="14 15">
    <name type="scientific">Parenemella sanctibonifatiensis</name>
    <dbReference type="NCBI Taxonomy" id="2016505"/>
    <lineage>
        <taxon>Bacteria</taxon>
        <taxon>Bacillati</taxon>
        <taxon>Actinomycetota</taxon>
        <taxon>Actinomycetes</taxon>
        <taxon>Propionibacteriales</taxon>
        <taxon>Propionibacteriaceae</taxon>
        <taxon>Parenemella</taxon>
    </lineage>
</organism>
<evidence type="ECO:0000259" key="12">
    <source>
        <dbReference type="SMART" id="SM00864"/>
    </source>
</evidence>
<accession>A0A255E9T2</accession>
<dbReference type="InterPro" id="IPR018316">
    <property type="entry name" value="Tubulin/FtsZ_2-layer-sand-dom"/>
</dbReference>
<dbReference type="GO" id="GO:0005737">
    <property type="term" value="C:cytoplasm"/>
    <property type="evidence" value="ECO:0007669"/>
    <property type="project" value="UniProtKB-SubCell"/>
</dbReference>
<keyword evidence="2 8" id="KW-0963">Cytoplasm</keyword>
<dbReference type="CDD" id="cd02201">
    <property type="entry name" value="FtsZ_type1"/>
    <property type="match status" value="1"/>
</dbReference>
<dbReference type="GO" id="GO:0000917">
    <property type="term" value="P:division septum assembly"/>
    <property type="evidence" value="ECO:0007669"/>
    <property type="project" value="UniProtKB-KW"/>
</dbReference>
<dbReference type="PANTHER" id="PTHR30314:SF3">
    <property type="entry name" value="MITOCHONDRIAL DIVISION PROTEIN FSZA"/>
    <property type="match status" value="1"/>
</dbReference>
<protein>
    <recommendedName>
        <fullName evidence="8 9">Cell division protein FtsZ</fullName>
    </recommendedName>
</protein>
<keyword evidence="6 8" id="KW-0717">Septation</keyword>
<dbReference type="InterPro" id="IPR045061">
    <property type="entry name" value="FtsZ/CetZ"/>
</dbReference>
<evidence type="ECO:0000313" key="15">
    <source>
        <dbReference type="Proteomes" id="UP000216533"/>
    </source>
</evidence>